<dbReference type="AlphaFoldDB" id="A0A0A0E7Y9"/>
<dbReference type="Pfam" id="PF04214">
    <property type="entry name" value="DUF411"/>
    <property type="match status" value="1"/>
</dbReference>
<evidence type="ECO:0008006" key="4">
    <source>
        <dbReference type="Google" id="ProtNLM"/>
    </source>
</evidence>
<evidence type="ECO:0000256" key="1">
    <source>
        <dbReference type="SAM" id="SignalP"/>
    </source>
</evidence>
<keyword evidence="3" id="KW-1185">Reference proteome</keyword>
<dbReference type="OrthoDB" id="14727at2"/>
<dbReference type="eggNOG" id="COG3019">
    <property type="taxonomic scope" value="Bacteria"/>
</dbReference>
<dbReference type="Proteomes" id="UP000030004">
    <property type="component" value="Unassembled WGS sequence"/>
</dbReference>
<feature type="chain" id="PRO_5001968893" description="Metal-binding protein" evidence="1">
    <location>
        <begin position="23"/>
        <end position="152"/>
    </location>
</feature>
<protein>
    <recommendedName>
        <fullName evidence="4">Metal-binding protein</fullName>
    </recommendedName>
</protein>
<keyword evidence="1" id="KW-0732">Signal</keyword>
<dbReference type="InterPro" id="IPR007332">
    <property type="entry name" value="DUF411"/>
</dbReference>
<evidence type="ECO:0000313" key="2">
    <source>
        <dbReference type="EMBL" id="KGM46514.1"/>
    </source>
</evidence>
<sequence length="152" mass="16380">MKRFTPALAIAFALLPAAQAVAEAIQIDVRKTNGCGCCLSWMKHLEENGFAPMGEDMFGGSLVRFKLDNGVPQRMVSCHTALVDGYVIEGHVSAADIQRLLEDRPDAVGLAVPGMPYGSPGMGPEDDREAYDVFLIHEDGSTEVYTSYSAPD</sequence>
<feature type="signal peptide" evidence="1">
    <location>
        <begin position="1"/>
        <end position="22"/>
    </location>
</feature>
<comment type="caution">
    <text evidence="2">The sequence shown here is derived from an EMBL/GenBank/DDBJ whole genome shotgun (WGS) entry which is preliminary data.</text>
</comment>
<dbReference type="STRING" id="1461694.ATO9_23460"/>
<reference evidence="2 3" key="1">
    <citation type="journal article" date="2015" name="Antonie Van Leeuwenhoek">
        <title>Pseudooceanicola atlanticus gen. nov. sp. nov., isolated from surface seawater of the Atlantic Ocean and reclassification of Oceanicola batsensis, Oceanicola marinus, Oceanicola nitratireducens, Oceanicola nanhaiensis, Oceanicola antarcticus and Oceanicola flagellatus, as Pseudooceanicola batsensis comb. nov., Pseudooceanicola marinus comb. nov., Pseudooceanicola nitratireducens comb. nov., Pseudooceanicola nanhaiensis comb. nov., Pseudooceanicola antarcticus comb. nov., and Pseudooceanicola flagellatus comb. nov.</title>
        <authorList>
            <person name="Lai Q."/>
            <person name="Li G."/>
            <person name="Liu X."/>
            <person name="Du Y."/>
            <person name="Sun F."/>
            <person name="Shao Z."/>
        </authorList>
    </citation>
    <scope>NUCLEOTIDE SEQUENCE [LARGE SCALE GENOMIC DNA]</scope>
    <source>
        <strain evidence="2 3">22II-s11g</strain>
    </source>
</reference>
<evidence type="ECO:0000313" key="3">
    <source>
        <dbReference type="Proteomes" id="UP000030004"/>
    </source>
</evidence>
<dbReference type="EMBL" id="AQQX01000036">
    <property type="protein sequence ID" value="KGM46514.1"/>
    <property type="molecule type" value="Genomic_DNA"/>
</dbReference>
<gene>
    <name evidence="2" type="ORF">ATO9_23460</name>
</gene>
<proteinExistence type="predicted"/>
<accession>A0A0A0E7Y9</accession>
<name>A0A0A0E7Y9_9RHOB</name>
<dbReference type="RefSeq" id="WP_043755165.1">
    <property type="nucleotide sequence ID" value="NZ_AQQX01000036.1"/>
</dbReference>
<organism evidence="2 3">
    <name type="scientific">Pseudooceanicola atlanticus</name>
    <dbReference type="NCBI Taxonomy" id="1461694"/>
    <lineage>
        <taxon>Bacteria</taxon>
        <taxon>Pseudomonadati</taxon>
        <taxon>Pseudomonadota</taxon>
        <taxon>Alphaproteobacteria</taxon>
        <taxon>Rhodobacterales</taxon>
        <taxon>Paracoccaceae</taxon>
        <taxon>Pseudooceanicola</taxon>
    </lineage>
</organism>